<keyword evidence="4 5" id="KW-0418">Kinase</keyword>
<feature type="binding site" evidence="5">
    <location>
        <position position="36"/>
    </location>
    <ligand>
        <name>AMP</name>
        <dbReference type="ChEBI" id="CHEBI:456215"/>
    </ligand>
</feature>
<dbReference type="InterPro" id="IPR027417">
    <property type="entry name" value="P-loop_NTPase"/>
</dbReference>
<organism evidence="8 9">
    <name type="scientific">candidate division WWE3 bacterium CG_4_9_14_0_2_um_filter_35_11</name>
    <dbReference type="NCBI Taxonomy" id="1975077"/>
    <lineage>
        <taxon>Bacteria</taxon>
        <taxon>Katanobacteria</taxon>
    </lineage>
</organism>
<comment type="caution">
    <text evidence="5">Lacks conserved residue(s) required for the propagation of feature annotation.</text>
</comment>
<dbReference type="PROSITE" id="PS00113">
    <property type="entry name" value="ADENYLATE_KINASE"/>
    <property type="match status" value="1"/>
</dbReference>
<evidence type="ECO:0000256" key="6">
    <source>
        <dbReference type="RuleBase" id="RU003330"/>
    </source>
</evidence>
<dbReference type="PANTHER" id="PTHR23359">
    <property type="entry name" value="NUCLEOTIDE KINASE"/>
    <property type="match status" value="1"/>
</dbReference>
<feature type="binding site" evidence="5">
    <location>
        <position position="176"/>
    </location>
    <ligand>
        <name>ATP</name>
        <dbReference type="ChEBI" id="CHEBI:30616"/>
    </ligand>
</feature>
<name>A0A2M8EKW3_UNCKA</name>
<evidence type="ECO:0000256" key="5">
    <source>
        <dbReference type="HAMAP-Rule" id="MF_00235"/>
    </source>
</evidence>
<reference evidence="9" key="1">
    <citation type="submission" date="2017-09" db="EMBL/GenBank/DDBJ databases">
        <title>Depth-based differentiation of microbial function through sediment-hosted aquifers and enrichment of novel symbionts in the deep terrestrial subsurface.</title>
        <authorList>
            <person name="Probst A.J."/>
            <person name="Ladd B."/>
            <person name="Jarett J.K."/>
            <person name="Geller-Mcgrath D.E."/>
            <person name="Sieber C.M.K."/>
            <person name="Emerson J.B."/>
            <person name="Anantharaman K."/>
            <person name="Thomas B.C."/>
            <person name="Malmstrom R."/>
            <person name="Stieglmeier M."/>
            <person name="Klingl A."/>
            <person name="Woyke T."/>
            <person name="Ryan C.M."/>
            <person name="Banfield J.F."/>
        </authorList>
    </citation>
    <scope>NUCLEOTIDE SEQUENCE [LARGE SCALE GENOMIC DNA]</scope>
</reference>
<dbReference type="SUPFAM" id="SSF52540">
    <property type="entry name" value="P-loop containing nucleoside triphosphate hydrolases"/>
    <property type="match status" value="1"/>
</dbReference>
<gene>
    <name evidence="5" type="primary">adk</name>
    <name evidence="8" type="ORF">CO058_03920</name>
</gene>
<feature type="binding site" evidence="5">
    <location>
        <position position="131"/>
    </location>
    <ligand>
        <name>ATP</name>
        <dbReference type="ChEBI" id="CHEBI:30616"/>
    </ligand>
</feature>
<keyword evidence="5" id="KW-0963">Cytoplasm</keyword>
<sequence length="191" mass="21743">MMNRKSFIIIMGPQGSGKSTQASLLADYIGYKFISSGKYLRKLEGEGDPIGVKLSEYWKDGGLVPDELINEIMFSLFEKDVSNGFVIDGFPRNHSQLKVFLSYLNVNDWVLRAVVYLYVSEEECLKRIESRSKIEMRLDESPDSVKKRLSLYHLETEPLIAEYNSRGILKKINAEQSIKNIQSDIHSALGI</sequence>
<evidence type="ECO:0000256" key="2">
    <source>
        <dbReference type="ARBA" id="ARBA00022727"/>
    </source>
</evidence>
<comment type="caution">
    <text evidence="8">The sequence shown here is derived from an EMBL/GenBank/DDBJ whole genome shotgun (WGS) entry which is preliminary data.</text>
</comment>
<accession>A0A2M8EKW3</accession>
<comment type="catalytic activity">
    <reaction evidence="5 7">
        <text>AMP + ATP = 2 ADP</text>
        <dbReference type="Rhea" id="RHEA:12973"/>
        <dbReference type="ChEBI" id="CHEBI:30616"/>
        <dbReference type="ChEBI" id="CHEBI:456215"/>
        <dbReference type="ChEBI" id="CHEBI:456216"/>
        <dbReference type="EC" id="2.7.4.3"/>
    </reaction>
</comment>
<dbReference type="CDD" id="cd01428">
    <property type="entry name" value="ADK"/>
    <property type="match status" value="1"/>
</dbReference>
<feature type="binding site" evidence="5">
    <location>
        <position position="137"/>
    </location>
    <ligand>
        <name>AMP</name>
        <dbReference type="ChEBI" id="CHEBI:456215"/>
    </ligand>
</feature>
<dbReference type="Proteomes" id="UP000229756">
    <property type="component" value="Unassembled WGS sequence"/>
</dbReference>
<dbReference type="EC" id="2.7.4.3" evidence="5 7"/>
<protein>
    <recommendedName>
        <fullName evidence="5 7">Adenylate kinase</fullName>
        <shortName evidence="5">AK</shortName>
        <ecNumber evidence="5 7">2.7.4.3</ecNumber>
    </recommendedName>
    <alternativeName>
        <fullName evidence="5">ATP-AMP transphosphorylase</fullName>
    </alternativeName>
    <alternativeName>
        <fullName evidence="5">ATP:AMP phosphotransferase</fullName>
    </alternativeName>
    <alternativeName>
        <fullName evidence="5">Adenylate monophosphate kinase</fullName>
    </alternativeName>
</protein>
<dbReference type="HAMAP" id="MF_00235">
    <property type="entry name" value="Adenylate_kinase_Adk"/>
    <property type="match status" value="1"/>
</dbReference>
<dbReference type="GO" id="GO:0044209">
    <property type="term" value="P:AMP salvage"/>
    <property type="evidence" value="ECO:0007669"/>
    <property type="project" value="UniProtKB-UniRule"/>
</dbReference>
<keyword evidence="3 5" id="KW-0547">Nucleotide-binding</keyword>
<comment type="subunit">
    <text evidence="5 7">Monomer.</text>
</comment>
<feature type="binding site" evidence="5">
    <location>
        <begin position="89"/>
        <end position="92"/>
    </location>
    <ligand>
        <name>AMP</name>
        <dbReference type="ChEBI" id="CHEBI:456215"/>
    </ligand>
</feature>
<keyword evidence="5 7" id="KW-0067">ATP-binding</keyword>
<dbReference type="InterPro" id="IPR033690">
    <property type="entry name" value="Adenylat_kinase_CS"/>
</dbReference>
<dbReference type="UniPathway" id="UPA00588">
    <property type="reaction ID" value="UER00649"/>
</dbReference>
<dbReference type="AlphaFoldDB" id="A0A2M8EKW3"/>
<comment type="domain">
    <text evidence="5">Consists of three domains, a large central CORE domain and two small peripheral domains, NMPbind and LID, which undergo movements during catalysis. The LID domain closes over the site of phosphoryl transfer upon ATP binding. Assembling and dissambling the active center during each catalytic cycle provides an effective means to prevent ATP hydrolysis.</text>
</comment>
<evidence type="ECO:0000256" key="4">
    <source>
        <dbReference type="ARBA" id="ARBA00022777"/>
    </source>
</evidence>
<comment type="subcellular location">
    <subcellularLocation>
        <location evidence="5 7">Cytoplasm</location>
    </subcellularLocation>
</comment>
<evidence type="ECO:0000256" key="3">
    <source>
        <dbReference type="ARBA" id="ARBA00022741"/>
    </source>
</evidence>
<dbReference type="GO" id="GO:0005524">
    <property type="term" value="F:ATP binding"/>
    <property type="evidence" value="ECO:0007669"/>
    <property type="project" value="UniProtKB-UniRule"/>
</dbReference>
<dbReference type="PRINTS" id="PR00094">
    <property type="entry name" value="ADENYLTKNASE"/>
</dbReference>
<dbReference type="Gene3D" id="3.40.50.300">
    <property type="entry name" value="P-loop containing nucleotide triphosphate hydrolases"/>
    <property type="match status" value="1"/>
</dbReference>
<keyword evidence="1 5" id="KW-0808">Transferase</keyword>
<dbReference type="GO" id="GO:0004017">
    <property type="term" value="F:AMP kinase activity"/>
    <property type="evidence" value="ECO:0007669"/>
    <property type="project" value="UniProtKB-UniRule"/>
</dbReference>
<keyword evidence="2 5" id="KW-0545">Nucleotide biosynthesis</keyword>
<comment type="pathway">
    <text evidence="5">Purine metabolism; AMP biosynthesis via salvage pathway; AMP from ADP: step 1/1.</text>
</comment>
<dbReference type="EMBL" id="PFSJ01000028">
    <property type="protein sequence ID" value="PJC23355.1"/>
    <property type="molecule type" value="Genomic_DNA"/>
</dbReference>
<evidence type="ECO:0000313" key="8">
    <source>
        <dbReference type="EMBL" id="PJC23355.1"/>
    </source>
</evidence>
<evidence type="ECO:0000313" key="9">
    <source>
        <dbReference type="Proteomes" id="UP000229756"/>
    </source>
</evidence>
<feature type="region of interest" description="NMP" evidence="5">
    <location>
        <begin position="35"/>
        <end position="64"/>
    </location>
</feature>
<comment type="function">
    <text evidence="5">Catalyzes the reversible transfer of the terminal phosphate group between ATP and AMP. Plays an important role in cellular energy homeostasis and in adenine nucleotide metabolism.</text>
</comment>
<comment type="similarity">
    <text evidence="5 6">Belongs to the adenylate kinase family.</text>
</comment>
<feature type="binding site" evidence="5">
    <location>
        <begin position="62"/>
        <end position="64"/>
    </location>
    <ligand>
        <name>AMP</name>
        <dbReference type="ChEBI" id="CHEBI:456215"/>
    </ligand>
</feature>
<proteinExistence type="inferred from homology"/>
<feature type="binding site" evidence="5">
    <location>
        <position position="96"/>
    </location>
    <ligand>
        <name>AMP</name>
        <dbReference type="ChEBI" id="CHEBI:456215"/>
    </ligand>
</feature>
<evidence type="ECO:0000256" key="1">
    <source>
        <dbReference type="ARBA" id="ARBA00022679"/>
    </source>
</evidence>
<feature type="binding site" evidence="5">
    <location>
        <begin position="15"/>
        <end position="20"/>
    </location>
    <ligand>
        <name>ATP</name>
        <dbReference type="ChEBI" id="CHEBI:30616"/>
    </ligand>
</feature>
<dbReference type="InterPro" id="IPR000850">
    <property type="entry name" value="Adenylat/UMP-CMP_kin"/>
</dbReference>
<feature type="binding site" evidence="5">
    <location>
        <position position="148"/>
    </location>
    <ligand>
        <name>AMP</name>
        <dbReference type="ChEBI" id="CHEBI:456215"/>
    </ligand>
</feature>
<evidence type="ECO:0000256" key="7">
    <source>
        <dbReference type="RuleBase" id="RU003331"/>
    </source>
</evidence>
<dbReference type="GO" id="GO:0005737">
    <property type="term" value="C:cytoplasm"/>
    <property type="evidence" value="ECO:0007669"/>
    <property type="project" value="UniProtKB-SubCell"/>
</dbReference>
<dbReference type="Pfam" id="PF00406">
    <property type="entry name" value="ADK"/>
    <property type="match status" value="1"/>
</dbReference>
<feature type="binding site" evidence="5">
    <location>
        <position position="41"/>
    </location>
    <ligand>
        <name>AMP</name>
        <dbReference type="ChEBI" id="CHEBI:456215"/>
    </ligand>
</feature>